<dbReference type="InterPro" id="IPR001304">
    <property type="entry name" value="C-type_lectin-like"/>
</dbReference>
<dbReference type="PANTHER" id="PTHR22801">
    <property type="entry name" value="LITHOSTATHINE"/>
    <property type="match status" value="1"/>
</dbReference>
<proteinExistence type="predicted"/>
<dbReference type="CDD" id="cd00037">
    <property type="entry name" value="CLECT"/>
    <property type="match status" value="2"/>
</dbReference>
<dbReference type="InterPro" id="IPR008979">
    <property type="entry name" value="Galactose-bd-like_sf"/>
</dbReference>
<dbReference type="PANTHER" id="PTHR22801:SF63">
    <property type="entry name" value="C-TYPE LECTIN DOMAIN-CONTAINING PROTEIN"/>
    <property type="match status" value="1"/>
</dbReference>
<dbReference type="InterPro" id="IPR000421">
    <property type="entry name" value="FA58C"/>
</dbReference>
<feature type="coiled-coil region" evidence="2">
    <location>
        <begin position="768"/>
        <end position="798"/>
    </location>
</feature>
<dbReference type="InterPro" id="IPR050801">
    <property type="entry name" value="Ca-Dep_Lectins_ImmuneDev"/>
</dbReference>
<dbReference type="Gene3D" id="2.60.120.260">
    <property type="entry name" value="Galactose-binding domain-like"/>
    <property type="match status" value="2"/>
</dbReference>
<dbReference type="EMBL" id="OV696694">
    <property type="protein sequence ID" value="CAH1274525.1"/>
    <property type="molecule type" value="Genomic_DNA"/>
</dbReference>
<feature type="domain" description="C-type lectin" evidence="4">
    <location>
        <begin position="192"/>
        <end position="313"/>
    </location>
</feature>
<dbReference type="InterPro" id="IPR016186">
    <property type="entry name" value="C-type_lectin-like/link_sf"/>
</dbReference>
<dbReference type="PROSITE" id="PS00615">
    <property type="entry name" value="C_TYPE_LECTIN_1"/>
    <property type="match status" value="2"/>
</dbReference>
<gene>
    <name evidence="5" type="primary">NCAN</name>
    <name evidence="5" type="ORF">BLAG_LOCUS25522</name>
</gene>
<evidence type="ECO:0000259" key="4">
    <source>
        <dbReference type="PROSITE" id="PS50041"/>
    </source>
</evidence>
<keyword evidence="1" id="KW-1015">Disulfide bond</keyword>
<evidence type="ECO:0000313" key="6">
    <source>
        <dbReference type="Proteomes" id="UP000838412"/>
    </source>
</evidence>
<reference evidence="5" key="1">
    <citation type="submission" date="2022-01" db="EMBL/GenBank/DDBJ databases">
        <authorList>
            <person name="Braso-Vives M."/>
        </authorList>
    </citation>
    <scope>NUCLEOTIDE SEQUENCE</scope>
</reference>
<dbReference type="OrthoDB" id="441660at2759"/>
<dbReference type="Proteomes" id="UP000838412">
    <property type="component" value="Chromosome 9"/>
</dbReference>
<accession>A0A8K0F1D4</accession>
<keyword evidence="6" id="KW-1185">Reference proteome</keyword>
<dbReference type="Gene3D" id="3.10.100.10">
    <property type="entry name" value="Mannose-Binding Protein A, subunit A"/>
    <property type="match status" value="2"/>
</dbReference>
<evidence type="ECO:0000256" key="2">
    <source>
        <dbReference type="SAM" id="Coils"/>
    </source>
</evidence>
<feature type="domain" description="F5/8 type C" evidence="3">
    <location>
        <begin position="322"/>
        <end position="466"/>
    </location>
</feature>
<dbReference type="Pfam" id="PF00754">
    <property type="entry name" value="F5_F8_type_C"/>
    <property type="match status" value="2"/>
</dbReference>
<evidence type="ECO:0000313" key="5">
    <source>
        <dbReference type="EMBL" id="CAH1274525.1"/>
    </source>
</evidence>
<organism evidence="5 6">
    <name type="scientific">Branchiostoma lanceolatum</name>
    <name type="common">Common lancelet</name>
    <name type="synonym">Amphioxus lanceolatum</name>
    <dbReference type="NCBI Taxonomy" id="7740"/>
    <lineage>
        <taxon>Eukaryota</taxon>
        <taxon>Metazoa</taxon>
        <taxon>Chordata</taxon>
        <taxon>Cephalochordata</taxon>
        <taxon>Leptocardii</taxon>
        <taxon>Amphioxiformes</taxon>
        <taxon>Branchiostomatidae</taxon>
        <taxon>Branchiostoma</taxon>
    </lineage>
</organism>
<sequence>MVCDGTLVRLADVKKSLESEIEYGPTAMEKLNEISRELRECLALGMLHEPTTRLHTPGHPQSGGAASGVHTICLNHLFYETKGCVRLGTGEVYLVLTFGACKYARVLRLNPPWRDMCIMRTALLLLLAVVSCTATVEDPDNIVEAVSQGPAALAGDTGYEEMLTEILEDIDEIKDISTLHLHGLRSTAQRARGNTVYHVFNQRKTYAQAQQTCESINGQLADIKSMDLQKFIEGLIRGVDSRQSYWFGLSDQKVERVWTWTDGTPISSCDFSYWAPGEPNDGMGGQDCGQLWAYAGFRWDDVQCNTQLSFVCQVGPGEENACIAEGSCLKLTLPSGSVTGVGRTDPRYGPETVFGGSGIVWNPRNLRRHYNNWWIIFDMQKTYTFSGIKVKNYGDTTHDVTAFKLETSDDRSTWTQVFSTGSVRAGVKTPQSYLGFYGTGRYWRFTATRTATGWQPWLVKLQFCGIEGRPNHKVVTVPSGGITGAGSTGPSDGPEKTVDGQPWTFWNPRGLPRNHNNWWIIFDFQTVYTLVAMRITNFGDTTHDVTAFKLETSDDKVTWKPVYSTTAVRPGTKQPQLYGGFSGTGRYWRFTATRTPAGWQPWLVGLMFYTIPAVESQGAVQGDTSQTHFQVMGMAVTAQEARDYCRNHRNGHLADIKSPAVHDFVVNTIRKYSNPSENFWVGLQDSTGTSGWKWADGTPLTSCSYKNWSPSEPDSPSSGQQCVQMDAANSFKWKNDYCNTKKFFICQTGPGDPRACGFQPREIGPEFKKVEEEMAEDVQEVLEELRKIEDELDDVEEEE</sequence>
<name>A0A8K0F1D4_BRALA</name>
<dbReference type="PROSITE" id="PS50022">
    <property type="entry name" value="FA58C_3"/>
    <property type="match status" value="1"/>
</dbReference>
<dbReference type="InterPro" id="IPR016187">
    <property type="entry name" value="CTDL_fold"/>
</dbReference>
<evidence type="ECO:0000256" key="1">
    <source>
        <dbReference type="ARBA" id="ARBA00023157"/>
    </source>
</evidence>
<dbReference type="SUPFAM" id="SSF56436">
    <property type="entry name" value="C-type lectin-like"/>
    <property type="match status" value="2"/>
</dbReference>
<dbReference type="Pfam" id="PF00059">
    <property type="entry name" value="Lectin_C"/>
    <property type="match status" value="2"/>
</dbReference>
<dbReference type="SUPFAM" id="SSF49785">
    <property type="entry name" value="Galactose-binding domain-like"/>
    <property type="match status" value="2"/>
</dbReference>
<feature type="domain" description="C-type lectin" evidence="4">
    <location>
        <begin position="637"/>
        <end position="747"/>
    </location>
</feature>
<dbReference type="AlphaFoldDB" id="A0A8K0F1D4"/>
<dbReference type="PROSITE" id="PS50041">
    <property type="entry name" value="C_TYPE_LECTIN_2"/>
    <property type="match status" value="2"/>
</dbReference>
<evidence type="ECO:0000259" key="3">
    <source>
        <dbReference type="PROSITE" id="PS50022"/>
    </source>
</evidence>
<dbReference type="SMART" id="SM00034">
    <property type="entry name" value="CLECT"/>
    <property type="match status" value="2"/>
</dbReference>
<keyword evidence="2" id="KW-0175">Coiled coil</keyword>
<protein>
    <submittedName>
        <fullName evidence="5">NCAN protein</fullName>
    </submittedName>
</protein>
<dbReference type="InterPro" id="IPR018378">
    <property type="entry name" value="C-type_lectin_CS"/>
</dbReference>